<keyword evidence="6" id="KW-1185">Reference proteome</keyword>
<protein>
    <recommendedName>
        <fullName evidence="7">Expansin-like B1</fullName>
    </recommendedName>
</protein>
<evidence type="ECO:0008006" key="7">
    <source>
        <dbReference type="Google" id="ProtNLM"/>
    </source>
</evidence>
<dbReference type="PROSITE" id="PS50843">
    <property type="entry name" value="EXPANSIN_CBD"/>
    <property type="match status" value="1"/>
</dbReference>
<dbReference type="PRINTS" id="PR01225">
    <property type="entry name" value="EXPANSNFAMLY"/>
</dbReference>
<dbReference type="InterPro" id="IPR007117">
    <property type="entry name" value="Expansin_CBD"/>
</dbReference>
<feature type="domain" description="Expansin-like CBD" evidence="4">
    <location>
        <begin position="163"/>
        <end position="248"/>
    </location>
</feature>
<dbReference type="GO" id="GO:0005576">
    <property type="term" value="C:extracellular region"/>
    <property type="evidence" value="ECO:0007669"/>
    <property type="project" value="InterPro"/>
</dbReference>
<dbReference type="InterPro" id="IPR036749">
    <property type="entry name" value="Expansin_CBD_sf"/>
</dbReference>
<evidence type="ECO:0000313" key="5">
    <source>
        <dbReference type="EMBL" id="KAK9698850.1"/>
    </source>
</evidence>
<reference evidence="5" key="1">
    <citation type="submission" date="2024-03" db="EMBL/GenBank/DDBJ databases">
        <title>WGS assembly of Saponaria officinalis var. Norfolk2.</title>
        <authorList>
            <person name="Jenkins J."/>
            <person name="Shu S."/>
            <person name="Grimwood J."/>
            <person name="Barry K."/>
            <person name="Goodstein D."/>
            <person name="Schmutz J."/>
            <person name="Leebens-Mack J."/>
            <person name="Osbourn A."/>
        </authorList>
    </citation>
    <scope>NUCLEOTIDE SEQUENCE [LARGE SCALE GENOMIC DNA]</scope>
    <source>
        <strain evidence="5">JIC</strain>
    </source>
</reference>
<dbReference type="Proteomes" id="UP001443914">
    <property type="component" value="Unassembled WGS sequence"/>
</dbReference>
<evidence type="ECO:0000256" key="2">
    <source>
        <dbReference type="SAM" id="SignalP"/>
    </source>
</evidence>
<gene>
    <name evidence="5" type="ORF">RND81_08G135600</name>
</gene>
<dbReference type="PANTHER" id="PTHR31692:SF2">
    <property type="entry name" value="EXPANSIN-LIKE B1"/>
    <property type="match status" value="1"/>
</dbReference>
<feature type="chain" id="PRO_5043373877" description="Expansin-like B1" evidence="2">
    <location>
        <begin position="26"/>
        <end position="252"/>
    </location>
</feature>
<sequence>MDFTVNKKCVMLMIVVLLFVVLTRSQDDYTCSKATYFDSPDCKGNPNGACGYGEYGRDVNDGYVAAVHLPFRNGTGCGACYEVWCLAEECTEEGVVAVATDYGVGDGTDFIFSTLAYSGMAKPGYEADLLSYGVVDIEYRRVPCDFGGCTLILKVHEATKYPHYLAIIILYPPGVYDVVAVQIWQKKWKTWIPMRKTFGAVWDIENPPRGDINLKFLLSATGSVDDGQWVESPTIASTSIQAGATLDTGIQL</sequence>
<name>A0AAW1J7A1_SAPOF</name>
<accession>A0AAW1J7A1</accession>
<dbReference type="GO" id="GO:0009653">
    <property type="term" value="P:anatomical structure morphogenesis"/>
    <property type="evidence" value="ECO:0007669"/>
    <property type="project" value="UniProtKB-ARBA"/>
</dbReference>
<keyword evidence="2" id="KW-0732">Signal</keyword>
<dbReference type="InterPro" id="IPR036908">
    <property type="entry name" value="RlpA-like_sf"/>
</dbReference>
<dbReference type="PANTHER" id="PTHR31692">
    <property type="entry name" value="EXPANSIN-B3"/>
    <property type="match status" value="1"/>
</dbReference>
<evidence type="ECO:0000259" key="3">
    <source>
        <dbReference type="PROSITE" id="PS50842"/>
    </source>
</evidence>
<organism evidence="5 6">
    <name type="scientific">Saponaria officinalis</name>
    <name type="common">Common soapwort</name>
    <name type="synonym">Lychnis saponaria</name>
    <dbReference type="NCBI Taxonomy" id="3572"/>
    <lineage>
        <taxon>Eukaryota</taxon>
        <taxon>Viridiplantae</taxon>
        <taxon>Streptophyta</taxon>
        <taxon>Embryophyta</taxon>
        <taxon>Tracheophyta</taxon>
        <taxon>Spermatophyta</taxon>
        <taxon>Magnoliopsida</taxon>
        <taxon>eudicotyledons</taxon>
        <taxon>Gunneridae</taxon>
        <taxon>Pentapetalae</taxon>
        <taxon>Caryophyllales</taxon>
        <taxon>Caryophyllaceae</taxon>
        <taxon>Caryophylleae</taxon>
        <taxon>Saponaria</taxon>
    </lineage>
</organism>
<dbReference type="InterPro" id="IPR007112">
    <property type="entry name" value="Expansin/allergen_DPBB_dom"/>
</dbReference>
<dbReference type="PROSITE" id="PS50842">
    <property type="entry name" value="EXPANSIN_EG45"/>
    <property type="match status" value="1"/>
</dbReference>
<dbReference type="SUPFAM" id="SSF50685">
    <property type="entry name" value="Barwin-like endoglucanases"/>
    <property type="match status" value="1"/>
</dbReference>
<evidence type="ECO:0000313" key="6">
    <source>
        <dbReference type="Proteomes" id="UP001443914"/>
    </source>
</evidence>
<dbReference type="EMBL" id="JBDFQZ010000008">
    <property type="protein sequence ID" value="KAK9698850.1"/>
    <property type="molecule type" value="Genomic_DNA"/>
</dbReference>
<dbReference type="AlphaFoldDB" id="A0AAW1J7A1"/>
<dbReference type="SUPFAM" id="SSF49590">
    <property type="entry name" value="PHL pollen allergen"/>
    <property type="match status" value="1"/>
</dbReference>
<comment type="caution">
    <text evidence="5">The sequence shown here is derived from an EMBL/GenBank/DDBJ whole genome shotgun (WGS) entry which is preliminary data.</text>
</comment>
<evidence type="ECO:0000256" key="1">
    <source>
        <dbReference type="RuleBase" id="RU003460"/>
    </source>
</evidence>
<feature type="domain" description="Expansin-like EG45" evidence="3">
    <location>
        <begin position="47"/>
        <end position="149"/>
    </location>
</feature>
<comment type="similarity">
    <text evidence="1">Belongs to the expansin family.</text>
</comment>
<evidence type="ECO:0000259" key="4">
    <source>
        <dbReference type="PROSITE" id="PS50843"/>
    </source>
</evidence>
<dbReference type="InterPro" id="IPR007118">
    <property type="entry name" value="Expan_Lol_pI"/>
</dbReference>
<feature type="signal peptide" evidence="2">
    <location>
        <begin position="1"/>
        <end position="25"/>
    </location>
</feature>
<dbReference type="Gene3D" id="2.60.40.760">
    <property type="entry name" value="Expansin, cellulose-binding-like domain"/>
    <property type="match status" value="1"/>
</dbReference>
<dbReference type="Gene3D" id="2.40.40.10">
    <property type="entry name" value="RlpA-like domain"/>
    <property type="match status" value="1"/>
</dbReference>
<proteinExistence type="inferred from homology"/>
<dbReference type="Pfam" id="PF01357">
    <property type="entry name" value="Expansin_C"/>
    <property type="match status" value="1"/>
</dbReference>